<dbReference type="SUPFAM" id="SSF49599">
    <property type="entry name" value="TRAF domain-like"/>
    <property type="match status" value="1"/>
</dbReference>
<dbReference type="AlphaFoldDB" id="A0A183BTV6"/>
<organism evidence="1 2">
    <name type="scientific">Globodera pallida</name>
    <name type="common">Potato cyst nematode worm</name>
    <name type="synonym">Heterodera pallida</name>
    <dbReference type="NCBI Taxonomy" id="36090"/>
    <lineage>
        <taxon>Eukaryota</taxon>
        <taxon>Metazoa</taxon>
        <taxon>Ecdysozoa</taxon>
        <taxon>Nematoda</taxon>
        <taxon>Chromadorea</taxon>
        <taxon>Rhabditida</taxon>
        <taxon>Tylenchina</taxon>
        <taxon>Tylenchomorpha</taxon>
        <taxon>Tylenchoidea</taxon>
        <taxon>Heteroderidae</taxon>
        <taxon>Heteroderinae</taxon>
        <taxon>Globodera</taxon>
    </lineage>
</organism>
<dbReference type="WBParaSite" id="GPLIN_000404200">
    <property type="protein sequence ID" value="GPLIN_000404200"/>
    <property type="gene ID" value="GPLIN_000404200"/>
</dbReference>
<reference evidence="1" key="1">
    <citation type="submission" date="2013-12" db="EMBL/GenBank/DDBJ databases">
        <authorList>
            <person name="Aslett M."/>
        </authorList>
    </citation>
    <scope>NUCLEOTIDE SEQUENCE [LARGE SCALE GENOMIC DNA]</scope>
    <source>
        <strain evidence="1">Lindley</strain>
    </source>
</reference>
<sequence>MPKANSLVERMKHLLDTGDLSSEEIKPVEVTDVEVGAFKAMLSFIYADDLSGLNGDNAISVLQAVPSGVLASDELDSILLHYAHPNSVLPEQYPLQFPTKQRSIAAKGTIMLTIKKVSEFAREDGRNRRYSEYSEPIYLRGLPWVACSTIVPQKKGKTDYTCEQRHIYSSKNNGWGFTRFISFEELMDPNNGWYDAENDTVMLTIDVTAEEPEVPLLSKIWRRYW</sequence>
<reference evidence="1" key="2">
    <citation type="submission" date="2014-05" db="EMBL/GenBank/DDBJ databases">
        <title>The genome and life-stage specific transcriptomes of Globodera pallida elucidate key aspects of plant parasitism by a cyst nematode.</title>
        <authorList>
            <person name="Cotton J.A."/>
            <person name="Lilley C.J."/>
            <person name="Jones L.M."/>
            <person name="Kikuchi T."/>
            <person name="Reid A.J."/>
            <person name="Thorpe P."/>
            <person name="Tsai I.J."/>
            <person name="Beasley H."/>
            <person name="Blok V."/>
            <person name="Cock P.J.A."/>
            <person name="Van den Akker S.E."/>
            <person name="Holroyd N."/>
            <person name="Hunt M."/>
            <person name="Mantelin S."/>
            <person name="Naghra H."/>
            <person name="Pain A."/>
            <person name="Palomares-Rius J.E."/>
            <person name="Zarowiecki M."/>
            <person name="Berriman M."/>
            <person name="Jones J.T."/>
            <person name="Urwin P.E."/>
        </authorList>
    </citation>
    <scope>NUCLEOTIDE SEQUENCE [LARGE SCALE GENOMIC DNA]</scope>
    <source>
        <strain evidence="1">Lindley</strain>
    </source>
</reference>
<evidence type="ECO:0000313" key="1">
    <source>
        <dbReference type="Proteomes" id="UP000050741"/>
    </source>
</evidence>
<keyword evidence="1" id="KW-1185">Reference proteome</keyword>
<accession>A0A183BTV6</accession>
<evidence type="ECO:0000313" key="2">
    <source>
        <dbReference type="WBParaSite" id="GPLIN_000404200"/>
    </source>
</evidence>
<dbReference type="Proteomes" id="UP000050741">
    <property type="component" value="Unassembled WGS sequence"/>
</dbReference>
<dbReference type="Gene3D" id="2.60.210.10">
    <property type="entry name" value="Apoptosis, Tumor Necrosis Factor Receptor Associated Protein 2, Chain A"/>
    <property type="match status" value="1"/>
</dbReference>
<name>A0A183BTV6_GLOPA</name>
<dbReference type="InterPro" id="IPR008974">
    <property type="entry name" value="TRAF-like"/>
</dbReference>
<dbReference type="CDD" id="cd18186">
    <property type="entry name" value="BTB_POZ_ZBTB_KLHL-like"/>
    <property type="match status" value="1"/>
</dbReference>
<reference evidence="2" key="3">
    <citation type="submission" date="2016-06" db="UniProtKB">
        <authorList>
            <consortium name="WormBaseParasite"/>
        </authorList>
    </citation>
    <scope>IDENTIFICATION</scope>
</reference>
<protein>
    <submittedName>
        <fullName evidence="2">BTB domain-containing protein</fullName>
    </submittedName>
</protein>
<proteinExistence type="predicted"/>